<dbReference type="PROSITE" id="PS50011">
    <property type="entry name" value="PROTEIN_KINASE_DOM"/>
    <property type="match status" value="1"/>
</dbReference>
<dbReference type="InterPro" id="IPR008266">
    <property type="entry name" value="Tyr_kinase_AS"/>
</dbReference>
<dbReference type="GO" id="GO:0004672">
    <property type="term" value="F:protein kinase activity"/>
    <property type="evidence" value="ECO:0007669"/>
    <property type="project" value="InterPro"/>
</dbReference>
<proteinExistence type="predicted"/>
<dbReference type="Gene3D" id="3.30.450.40">
    <property type="match status" value="1"/>
</dbReference>
<dbReference type="CDD" id="cd07302">
    <property type="entry name" value="CHD"/>
    <property type="match status" value="1"/>
</dbReference>
<dbReference type="InterPro" id="IPR029787">
    <property type="entry name" value="Nucleotide_cyclase"/>
</dbReference>
<keyword evidence="4" id="KW-0418">Kinase</keyword>
<name>A0A1S7LFP2_MAGMO</name>
<evidence type="ECO:0000259" key="2">
    <source>
        <dbReference type="PROSITE" id="PS50011"/>
    </source>
</evidence>
<dbReference type="SUPFAM" id="SSF52540">
    <property type="entry name" value="P-loop containing nucleoside triphosphate hydrolases"/>
    <property type="match status" value="1"/>
</dbReference>
<reference evidence="4" key="1">
    <citation type="submission" date="2015-04" db="EMBL/GenBank/DDBJ databases">
        <authorList>
            <person name="Syromyatnikov M.Y."/>
            <person name="Popov V.N."/>
        </authorList>
    </citation>
    <scope>NUCLEOTIDE SEQUENCE</scope>
    <source>
        <strain evidence="4">MO-1</strain>
    </source>
</reference>
<dbReference type="SMART" id="SM00044">
    <property type="entry name" value="CYCc"/>
    <property type="match status" value="1"/>
</dbReference>
<dbReference type="InterPro" id="IPR027417">
    <property type="entry name" value="P-loop_NTPase"/>
</dbReference>
<dbReference type="InterPro" id="IPR053159">
    <property type="entry name" value="Hybrid_Histidine_Kinase"/>
</dbReference>
<gene>
    <name evidence="4" type="ORF">MAGMO_0567</name>
</gene>
<sequence>MNTSEQTPLGVEAVPGFKILEILSDSGEYIVYRAQREGEDGEVVLKTLRAKYPQKDEIAEIQRDFQIAQRLHADGIIQVHDLIPYGHGTLAIEMEAFGLSLNDFLLNKGGKTLPLDQFFPLAIRLAKILGYMHGKSIVHKDISPKNVLIEPDSGEIRLIDFGISSELSRERQDVALSKRLEGSLPYISPEQTGRMNRDLDYRSDYYSLGVSFFQLLTGRLPFSANDALEWVHCHISLSPPAVHTVNEKIPEALSHIITKLMSKSAEERYQSAYGLIADLERCFEDYNNGTLDQLFELGTSDRSGKFQSPQKLYGREKELTQLEGIFESVSQGEVAFCLVSGYSGVGKSVLVNELGKSIVRQKGYLISGKFDQFQQSEAYMAFAVAFRGLMQQLLGEPNERLARWRARITEALGANAQLIIDLVPELELIIGKQPAVPELSPAEAQNRFQLLFLHFVKVFCSAEHPLVIFMDDLQWSDIPTLNLIHRLVTARELNHFFLIGAYRDNAVDATHPLAVTLGEVKKRRAIAELSLQPLNQVAVDQLLADILCGSAEQAHPLGELIYEKAKGNPFFTIELLKDLYEKEIISFEPTTGHWEWDLEAVKSTQQSDNVVDFLVTSQRRLDASTQQILQLAACIGTRFDLKTLAIIHERSLEQTAKVLLDALQRNLVVPLCESYKFVGLGSSDAWAQPTLDDHADPGELNPVYKFQHDRVQQAAYSLIDAEKKQAVHLSVGRLIQQHSSPEAFEERLIEVVGHLNVGRDLITDPAERRELAHLNLQAGIKAKHSSAYQSALDFLQIAHGLLPDSAWERDYDLVWQLSSELQHCCYLTADHQQADRWTEQILERSQSPMEKAKTLSVRTRQYATIGKMRESISAAYEGLALLGFEMLQAPDSAAVNAEIAAVEKNLAGRSIASLIDAPELTDPEARIASELLMEIFPAAFLSGSGEMFPYLVLKSVNLSLRYGNSPETAFAYTGYGMLLCGVLNDPALGYQYGKLGVAIIEQFDDIALRSRIIYVYTMFIHHWSNHWSSMTPWFLKGIEAGYQSGDLLYLAYSAQDCTIWDPKLNLETASKEQRKYLTIVKDCEYQDSLDSGTLFLQMQLNFQGLTESTFSMTDAHFDEAARVEGMYQRQFMTGIANYHIYKAEIHLLYNDATGALEHVLAQEKLMASVMSLPQLVRFHIVAFLVRSTLLLNMKGDERDAALEKMRGSLAQMIKWQQLCPENTEHLRLMMEAELTAHSERKHDALPIYEQAIAAANGNAFLRDEAMANELAAKFLLRSGLAKASEGYFQAAHYLYYRWGAHRKVERMESLNPHLFKVGAKAQLRSDGSTEEGRTNSFNAEELDMASVLRASQAISGELVLAQLCKITMGVLLENAGAQRGFLIEYNEGQLSIRAQGEAGDDSCAASTLTVGSDFGAIFPLSLINTALRTDEPLVLNNALESNRFGQDPYIVKNQPKSVMCVLLPSSGKLKSVVYMENNLVHGAFTQKRVEVIKFLAAQASISIENAKVYEEQESLLKSQRRFVPSQFLKNLGHDDIVDVELGESVAMDISVMFSDLRDFTPLVERLTPQEIILLLNRYFSQLARPISQAGGFIDSYSGDEIMALFTESPRQAVQAGVEMCRALEAFNHDAAERGQPELKMGIGINTGPVVLGTLGAQNRMQCTVLGDTVNLASRVEQLTKSYGAKFLIGEQTFERVRDSGQFSTRLVDCVAVKGKSQAIKLYEVLDGESAQRRNAKEATKSQLDAAMQAYYARDFTQAYELFIDAKAQDPDDCVLSLFTQRTQRYLKEPPPHDWQGFEKLNKK</sequence>
<dbReference type="InterPro" id="IPR029016">
    <property type="entry name" value="GAF-like_dom_sf"/>
</dbReference>
<dbReference type="Pfam" id="PF13191">
    <property type="entry name" value="AAA_16"/>
    <property type="match status" value="1"/>
</dbReference>
<dbReference type="PANTHER" id="PTHR43642:SF1">
    <property type="entry name" value="HYBRID SIGNAL TRANSDUCTION HISTIDINE KINASE G"/>
    <property type="match status" value="1"/>
</dbReference>
<keyword evidence="4" id="KW-0808">Transferase</keyword>
<dbReference type="SUPFAM" id="SSF55781">
    <property type="entry name" value="GAF domain-like"/>
    <property type="match status" value="1"/>
</dbReference>
<dbReference type="InterPro" id="IPR001054">
    <property type="entry name" value="A/G_cyclase"/>
</dbReference>
<dbReference type="InterPro" id="IPR041664">
    <property type="entry name" value="AAA_16"/>
</dbReference>
<dbReference type="InterPro" id="IPR011009">
    <property type="entry name" value="Kinase-like_dom_sf"/>
</dbReference>
<evidence type="ECO:0000256" key="1">
    <source>
        <dbReference type="ARBA" id="ARBA00004167"/>
    </source>
</evidence>
<organism evidence="4">
    <name type="scientific">Magnetococcus massalia (strain MO-1)</name>
    <dbReference type="NCBI Taxonomy" id="451514"/>
    <lineage>
        <taxon>Bacteria</taxon>
        <taxon>Pseudomonadati</taxon>
        <taxon>Pseudomonadota</taxon>
        <taxon>Magnetococcia</taxon>
        <taxon>Magnetococcales</taxon>
        <taxon>Magnetococcaceae</taxon>
        <taxon>Magnetococcus</taxon>
    </lineage>
</organism>
<dbReference type="Gene3D" id="3.40.50.300">
    <property type="entry name" value="P-loop containing nucleotide triphosphate hydrolases"/>
    <property type="match status" value="1"/>
</dbReference>
<dbReference type="Pfam" id="PF00211">
    <property type="entry name" value="Guanylate_cyc"/>
    <property type="match status" value="1"/>
</dbReference>
<dbReference type="GO" id="GO:0009190">
    <property type="term" value="P:cyclic nucleotide biosynthetic process"/>
    <property type="evidence" value="ECO:0007669"/>
    <property type="project" value="InterPro"/>
</dbReference>
<dbReference type="InterPro" id="IPR003018">
    <property type="entry name" value="GAF"/>
</dbReference>
<dbReference type="EC" id="4.6.1.1" evidence="4"/>
<dbReference type="Gene3D" id="3.30.200.20">
    <property type="entry name" value="Phosphorylase Kinase, domain 1"/>
    <property type="match status" value="1"/>
</dbReference>
<dbReference type="PROSITE" id="PS00109">
    <property type="entry name" value="PROTEIN_KINASE_TYR"/>
    <property type="match status" value="1"/>
</dbReference>
<keyword evidence="4" id="KW-0456">Lyase</keyword>
<dbReference type="PANTHER" id="PTHR43642">
    <property type="entry name" value="HYBRID SIGNAL TRANSDUCTION HISTIDINE KINASE G"/>
    <property type="match status" value="1"/>
</dbReference>
<dbReference type="SMART" id="SM00065">
    <property type="entry name" value="GAF"/>
    <property type="match status" value="1"/>
</dbReference>
<dbReference type="GO" id="GO:0004016">
    <property type="term" value="F:adenylate cyclase activity"/>
    <property type="evidence" value="ECO:0007669"/>
    <property type="project" value="UniProtKB-EC"/>
</dbReference>
<dbReference type="EMBL" id="LO017727">
    <property type="protein sequence ID" value="CRH04771.1"/>
    <property type="molecule type" value="Genomic_DNA"/>
</dbReference>
<dbReference type="PROSITE" id="PS50125">
    <property type="entry name" value="GUANYLATE_CYCLASE_2"/>
    <property type="match status" value="1"/>
</dbReference>
<evidence type="ECO:0000313" key="4">
    <source>
        <dbReference type="EMBL" id="CRH04771.1"/>
    </source>
</evidence>
<dbReference type="GO" id="GO:0035556">
    <property type="term" value="P:intracellular signal transduction"/>
    <property type="evidence" value="ECO:0007669"/>
    <property type="project" value="InterPro"/>
</dbReference>
<dbReference type="Pfam" id="PF00069">
    <property type="entry name" value="Pkinase"/>
    <property type="match status" value="1"/>
</dbReference>
<dbReference type="GO" id="GO:0005524">
    <property type="term" value="F:ATP binding"/>
    <property type="evidence" value="ECO:0007669"/>
    <property type="project" value="InterPro"/>
</dbReference>
<feature type="domain" description="Guanylate cyclase" evidence="3">
    <location>
        <begin position="1550"/>
        <end position="1676"/>
    </location>
</feature>
<dbReference type="Pfam" id="PF01590">
    <property type="entry name" value="GAF"/>
    <property type="match status" value="1"/>
</dbReference>
<dbReference type="EC" id="2.7.12.2" evidence="4"/>
<dbReference type="SUPFAM" id="SSF55073">
    <property type="entry name" value="Nucleotide cyclase"/>
    <property type="match status" value="1"/>
</dbReference>
<evidence type="ECO:0000259" key="3">
    <source>
        <dbReference type="PROSITE" id="PS50125"/>
    </source>
</evidence>
<dbReference type="Gene3D" id="1.10.510.10">
    <property type="entry name" value="Transferase(Phosphotransferase) domain 1"/>
    <property type="match status" value="1"/>
</dbReference>
<feature type="domain" description="Protein kinase" evidence="2">
    <location>
        <begin position="17"/>
        <end position="283"/>
    </location>
</feature>
<dbReference type="SUPFAM" id="SSF56112">
    <property type="entry name" value="Protein kinase-like (PK-like)"/>
    <property type="match status" value="1"/>
</dbReference>
<comment type="subcellular location">
    <subcellularLocation>
        <location evidence="1">Membrane</location>
        <topology evidence="1">Single-pass membrane protein</topology>
    </subcellularLocation>
</comment>
<dbReference type="Gene3D" id="3.30.70.1230">
    <property type="entry name" value="Nucleotide cyclase"/>
    <property type="match status" value="1"/>
</dbReference>
<accession>A0A1S7LFP2</accession>
<dbReference type="InterPro" id="IPR000719">
    <property type="entry name" value="Prot_kinase_dom"/>
</dbReference>
<dbReference type="GO" id="GO:0016020">
    <property type="term" value="C:membrane"/>
    <property type="evidence" value="ECO:0007669"/>
    <property type="project" value="UniProtKB-SubCell"/>
</dbReference>
<dbReference type="CDD" id="cd14014">
    <property type="entry name" value="STKc_PknB_like"/>
    <property type="match status" value="1"/>
</dbReference>
<protein>
    <submittedName>
        <fullName evidence="4">Putative serine/threonine kinase with two-component sensor domain</fullName>
        <ecNumber evidence="4">2.7.12.2</ecNumber>
        <ecNumber evidence="4">4.6.1.1</ecNumber>
    </submittedName>
</protein>